<feature type="signal peptide" evidence="11">
    <location>
        <begin position="1"/>
        <end position="31"/>
    </location>
</feature>
<evidence type="ECO:0000256" key="2">
    <source>
        <dbReference type="ARBA" id="ARBA00022670"/>
    </source>
</evidence>
<keyword evidence="11" id="KW-0732">Signal</keyword>
<comment type="function">
    <text evidence="9 10">Catalyzes hydrolysis of the D-alanyl-D-alanine dipeptide.</text>
</comment>
<keyword evidence="4 9" id="KW-0378">Hydrolase</keyword>
<evidence type="ECO:0000256" key="7">
    <source>
        <dbReference type="ARBA" id="ARBA00023049"/>
    </source>
</evidence>
<feature type="binding site" evidence="9">
    <location>
        <position position="179"/>
    </location>
    <ligand>
        <name>Zn(2+)</name>
        <dbReference type="ChEBI" id="CHEBI:29105"/>
        <note>catalytic</note>
    </ligand>
</feature>
<evidence type="ECO:0000256" key="8">
    <source>
        <dbReference type="ARBA" id="ARBA00023316"/>
    </source>
</evidence>
<comment type="similarity">
    <text evidence="9 10">Belongs to the peptidase M15D family.</text>
</comment>
<keyword evidence="8 10" id="KW-0961">Cell wall biogenesis/degradation</keyword>
<feature type="chain" id="PRO_5046796816" description="D-alanyl-D-alanine dipeptidase" evidence="11">
    <location>
        <begin position="32"/>
        <end position="258"/>
    </location>
</feature>
<evidence type="ECO:0000256" key="10">
    <source>
        <dbReference type="PIRNR" id="PIRNR026671"/>
    </source>
</evidence>
<dbReference type="InterPro" id="IPR000755">
    <property type="entry name" value="A_A_dipeptidase"/>
</dbReference>
<protein>
    <recommendedName>
        <fullName evidence="9 10">D-alanyl-D-alanine dipeptidase</fullName>
        <shortName evidence="9 10">D-Ala-D-Ala dipeptidase</shortName>
        <ecNumber evidence="9 10">3.4.13.22</ecNumber>
    </recommendedName>
</protein>
<keyword evidence="5 9" id="KW-0862">Zinc</keyword>
<feature type="binding site" evidence="9">
    <location>
        <position position="240"/>
    </location>
    <ligand>
        <name>Zn(2+)</name>
        <dbReference type="ChEBI" id="CHEBI:29105"/>
        <note>catalytic</note>
    </ligand>
</feature>
<evidence type="ECO:0000256" key="1">
    <source>
        <dbReference type="ARBA" id="ARBA00001362"/>
    </source>
</evidence>
<dbReference type="HAMAP" id="MF_01924">
    <property type="entry name" value="A_A_dipeptidase"/>
    <property type="match status" value="1"/>
</dbReference>
<dbReference type="InterPro" id="IPR009045">
    <property type="entry name" value="Zn_M74/Hedgehog-like"/>
</dbReference>
<evidence type="ECO:0000256" key="6">
    <source>
        <dbReference type="ARBA" id="ARBA00022997"/>
    </source>
</evidence>
<dbReference type="SUPFAM" id="SSF55166">
    <property type="entry name" value="Hedgehog/DD-peptidase"/>
    <property type="match status" value="1"/>
</dbReference>
<evidence type="ECO:0000313" key="13">
    <source>
        <dbReference type="Proteomes" id="UP000596857"/>
    </source>
</evidence>
<evidence type="ECO:0000256" key="4">
    <source>
        <dbReference type="ARBA" id="ARBA00022801"/>
    </source>
</evidence>
<keyword evidence="13" id="KW-1185">Reference proteome</keyword>
<reference evidence="12 13" key="1">
    <citation type="submission" date="2019-10" db="EMBL/GenBank/DDBJ databases">
        <title>Description of Paenibacillus terricola sp. nov.</title>
        <authorList>
            <person name="Carlier A."/>
            <person name="Qi S."/>
        </authorList>
    </citation>
    <scope>NUCLEOTIDE SEQUENCE [LARGE SCALE GENOMIC DNA]</scope>
    <source>
        <strain evidence="12 13">LMG 31459</strain>
    </source>
</reference>
<dbReference type="Gene3D" id="3.30.1380.10">
    <property type="match status" value="1"/>
</dbReference>
<keyword evidence="3 9" id="KW-0479">Metal-binding</keyword>
<name>A0ABX1YM61_9BACL</name>
<dbReference type="CDD" id="cd14817">
    <property type="entry name" value="D-Ala-D-Ala_dipeptidase_VanX"/>
    <property type="match status" value="1"/>
</dbReference>
<keyword evidence="2 9" id="KW-0645">Protease</keyword>
<evidence type="ECO:0000256" key="9">
    <source>
        <dbReference type="HAMAP-Rule" id="MF_01924"/>
    </source>
</evidence>
<accession>A0ABX1YM61</accession>
<dbReference type="RefSeq" id="WP_171719360.1">
    <property type="nucleotide sequence ID" value="NZ_WHOB01000069.1"/>
</dbReference>
<keyword evidence="6 9" id="KW-0224">Dipeptidase</keyword>
<comment type="caution">
    <text evidence="12">The sequence shown here is derived from an EMBL/GenBank/DDBJ whole genome shotgun (WGS) entry which is preliminary data.</text>
</comment>
<comment type="catalytic activity">
    <reaction evidence="1 9 10">
        <text>D-alanyl-D-alanine + H2O = 2 D-alanine</text>
        <dbReference type="Rhea" id="RHEA:20661"/>
        <dbReference type="ChEBI" id="CHEBI:15377"/>
        <dbReference type="ChEBI" id="CHEBI:57416"/>
        <dbReference type="ChEBI" id="CHEBI:57822"/>
        <dbReference type="EC" id="3.4.13.22"/>
    </reaction>
</comment>
<dbReference type="Pfam" id="PF01427">
    <property type="entry name" value="Peptidase_M15"/>
    <property type="match status" value="1"/>
</dbReference>
<dbReference type="PANTHER" id="PTHR43126:SF1">
    <property type="entry name" value="D-ALANYL-D-ALANINE DIPEPTIDASE"/>
    <property type="match status" value="1"/>
</dbReference>
<dbReference type="PANTHER" id="PTHR43126">
    <property type="entry name" value="D-ALANYL-D-ALANINE DIPEPTIDASE"/>
    <property type="match status" value="1"/>
</dbReference>
<feature type="active site" description="Proton donor/acceptor" evidence="9">
    <location>
        <position position="237"/>
    </location>
</feature>
<dbReference type="Proteomes" id="UP000596857">
    <property type="component" value="Unassembled WGS sequence"/>
</dbReference>
<dbReference type="EMBL" id="WHOB01000069">
    <property type="protein sequence ID" value="NOU81978.1"/>
    <property type="molecule type" value="Genomic_DNA"/>
</dbReference>
<evidence type="ECO:0000313" key="12">
    <source>
        <dbReference type="EMBL" id="NOU81978.1"/>
    </source>
</evidence>
<evidence type="ECO:0000256" key="11">
    <source>
        <dbReference type="SAM" id="SignalP"/>
    </source>
</evidence>
<dbReference type="PIRSF" id="PIRSF026671">
    <property type="entry name" value="AA_dipeptidase"/>
    <property type="match status" value="1"/>
</dbReference>
<feature type="site" description="Transition state stabilizer" evidence="9">
    <location>
        <position position="127"/>
    </location>
</feature>
<comment type="cofactor">
    <cofactor evidence="9">
        <name>Zn(2+)</name>
        <dbReference type="ChEBI" id="CHEBI:29105"/>
    </cofactor>
    <text evidence="9">Binds 1 zinc ion per subunit.</text>
</comment>
<organism evidence="12 13">
    <name type="scientific">Paenibacillus phytohabitans</name>
    <dbReference type="NCBI Taxonomy" id="2654978"/>
    <lineage>
        <taxon>Bacteria</taxon>
        <taxon>Bacillati</taxon>
        <taxon>Bacillota</taxon>
        <taxon>Bacilli</taxon>
        <taxon>Bacillales</taxon>
        <taxon>Paenibacillaceae</taxon>
        <taxon>Paenibacillus</taxon>
    </lineage>
</organism>
<gene>
    <name evidence="12" type="ORF">GC101_24240</name>
</gene>
<dbReference type="EC" id="3.4.13.22" evidence="9 10"/>
<evidence type="ECO:0000256" key="3">
    <source>
        <dbReference type="ARBA" id="ARBA00022723"/>
    </source>
</evidence>
<keyword evidence="7 9" id="KW-0482">Metalloprotease</keyword>
<proteinExistence type="inferred from homology"/>
<feature type="binding site" evidence="9">
    <location>
        <position position="172"/>
    </location>
    <ligand>
        <name>Zn(2+)</name>
        <dbReference type="ChEBI" id="CHEBI:29105"/>
        <note>catalytic</note>
    </ligand>
</feature>
<sequence length="258" mass="29007">MKLRNTGRKLGLVSCALILGGATLLTATATAATAAAPKLQNTAVAPAQSKVEKKHNLPGGFVYLDEVIPTAQYEIRYYSENNFTGTRVDGYKAPLAIFSRTAASALKKVSDDLDGEGYILRIYDAYRPQKAVNHFVRWSQDASDIKMKQQYYPKLDKRNLFKLGFISKKSGHSRGSTIDLTLADKKTGALVDMGSPYDFFGEISYYNTTLVNSTQHANRKVLKDAMSKQGFKPYTKEWWHFTLIKEPYPQQYFNFNVE</sequence>
<evidence type="ECO:0000256" key="5">
    <source>
        <dbReference type="ARBA" id="ARBA00022833"/>
    </source>
</evidence>